<dbReference type="Pfam" id="PF12505">
    <property type="entry name" value="DUF3712"/>
    <property type="match status" value="1"/>
</dbReference>
<gene>
    <name evidence="2" type="ORF">L207DRAFT_418658</name>
</gene>
<dbReference type="InterPro" id="IPR046368">
    <property type="entry name" value="Tag1"/>
</dbReference>
<dbReference type="InterPro" id="IPR022185">
    <property type="entry name" value="DUF3712"/>
</dbReference>
<keyword evidence="1" id="KW-0472">Membrane</keyword>
<keyword evidence="1" id="KW-1133">Transmembrane helix</keyword>
<feature type="transmembrane region" description="Helical" evidence="1">
    <location>
        <begin position="38"/>
        <end position="62"/>
    </location>
</feature>
<dbReference type="AlphaFoldDB" id="A0A2J6S7G8"/>
<name>A0A2J6S7G8_HYAVF</name>
<keyword evidence="3" id="KW-1185">Reference proteome</keyword>
<evidence type="ECO:0000313" key="3">
    <source>
        <dbReference type="Proteomes" id="UP000235786"/>
    </source>
</evidence>
<dbReference type="Proteomes" id="UP000235786">
    <property type="component" value="Unassembled WGS sequence"/>
</dbReference>
<dbReference type="STRING" id="1149755.A0A2J6S7G8"/>
<dbReference type="OrthoDB" id="10039566at2759"/>
<dbReference type="EMBL" id="KZ613939">
    <property type="protein sequence ID" value="PMD46710.1"/>
    <property type="molecule type" value="Genomic_DNA"/>
</dbReference>
<dbReference type="PANTHER" id="PTHR35895">
    <property type="entry name" value="CHROMOSOME 16, WHOLE GENOME SHOTGUN SEQUENCE"/>
    <property type="match status" value="1"/>
</dbReference>
<keyword evidence="1" id="KW-0812">Transmembrane</keyword>
<reference evidence="2 3" key="1">
    <citation type="submission" date="2016-04" db="EMBL/GenBank/DDBJ databases">
        <title>A degradative enzymes factory behind the ericoid mycorrhizal symbiosis.</title>
        <authorList>
            <consortium name="DOE Joint Genome Institute"/>
            <person name="Martino E."/>
            <person name="Morin E."/>
            <person name="Grelet G."/>
            <person name="Kuo A."/>
            <person name="Kohler A."/>
            <person name="Daghino S."/>
            <person name="Barry K."/>
            <person name="Choi C."/>
            <person name="Cichocki N."/>
            <person name="Clum A."/>
            <person name="Copeland A."/>
            <person name="Hainaut M."/>
            <person name="Haridas S."/>
            <person name="Labutti K."/>
            <person name="Lindquist E."/>
            <person name="Lipzen A."/>
            <person name="Khouja H.-R."/>
            <person name="Murat C."/>
            <person name="Ohm R."/>
            <person name="Olson A."/>
            <person name="Spatafora J."/>
            <person name="Veneault-Fourrey C."/>
            <person name="Henrissat B."/>
            <person name="Grigoriev I."/>
            <person name="Martin F."/>
            <person name="Perotto S."/>
        </authorList>
    </citation>
    <scope>NUCLEOTIDE SEQUENCE [LARGE SCALE GENOMIC DNA]</scope>
    <source>
        <strain evidence="2 3">F</strain>
    </source>
</reference>
<sequence>MDSGGDSDKKFQTEEIETRQPYAPQGFGQKTKRHCSRFWWLHLVIFCVLFLIIALCLVYVGMPKIAQHDVDESYMEITALKFLNPTSDSIVLTQEVILHSPSIYTPTLDSFTAASWLVTNGTFGPTPMLMIPMPQIHALHPVSNHSVENLNITIANLQQVTDYATALITQENVTTALTGKTKLHEGKLPVVNINYNSSSTYKGLNGLQGFNVTDVRVNLTAKAGEPNLSGFAFIPNPSVVTVALGNVTLTLSTTKGVVGNSTINDMTLVPGNNSLPMTSIVDIDALSDSLVNGFVTLSISGQSAIYNGEHLTYYESALKSNVLSLDMNVAQIIKDSS</sequence>
<evidence type="ECO:0000256" key="1">
    <source>
        <dbReference type="SAM" id="Phobius"/>
    </source>
</evidence>
<dbReference type="GO" id="GO:0000329">
    <property type="term" value="C:fungal-type vacuole membrane"/>
    <property type="evidence" value="ECO:0007669"/>
    <property type="project" value="InterPro"/>
</dbReference>
<organism evidence="2 3">
    <name type="scientific">Hyaloscypha variabilis (strain UAMH 11265 / GT02V1 / F)</name>
    <name type="common">Meliniomyces variabilis</name>
    <dbReference type="NCBI Taxonomy" id="1149755"/>
    <lineage>
        <taxon>Eukaryota</taxon>
        <taxon>Fungi</taxon>
        <taxon>Dikarya</taxon>
        <taxon>Ascomycota</taxon>
        <taxon>Pezizomycotina</taxon>
        <taxon>Leotiomycetes</taxon>
        <taxon>Helotiales</taxon>
        <taxon>Hyaloscyphaceae</taxon>
        <taxon>Hyaloscypha</taxon>
        <taxon>Hyaloscypha variabilis</taxon>
    </lineage>
</organism>
<evidence type="ECO:0000313" key="2">
    <source>
        <dbReference type="EMBL" id="PMD46710.1"/>
    </source>
</evidence>
<proteinExistence type="predicted"/>
<accession>A0A2J6S7G8</accession>
<dbReference type="PANTHER" id="PTHR35895:SF1">
    <property type="entry name" value="LIPID-BINDING SERUM GLYCOPROTEIN C-TERMINAL DOMAIN-CONTAINING PROTEIN"/>
    <property type="match status" value="1"/>
</dbReference>
<protein>
    <submittedName>
        <fullName evidence="2">Uncharacterized protein</fullName>
    </submittedName>
</protein>